<gene>
    <name evidence="1" type="ORF">L0N08_25530</name>
</gene>
<organism evidence="1 2">
    <name type="scientific">Enterocloster aldenensis</name>
    <dbReference type="NCBI Taxonomy" id="358742"/>
    <lineage>
        <taxon>Bacteria</taxon>
        <taxon>Bacillati</taxon>
        <taxon>Bacillota</taxon>
        <taxon>Clostridia</taxon>
        <taxon>Lachnospirales</taxon>
        <taxon>Lachnospiraceae</taxon>
        <taxon>Enterocloster</taxon>
    </lineage>
</organism>
<sequence>MITVFNRKELLVTYSMELQSKARNVLNTYGIDYIVDTGGTAARSIGLGPIGVDRFGTNPACSCEYKIYVNRKDYEKAQAALAGKLK</sequence>
<accession>A0AAW5C5N6</accession>
<protein>
    <submittedName>
        <fullName evidence="1">DUF2007 domain-containing protein</fullName>
    </submittedName>
</protein>
<dbReference type="AlphaFoldDB" id="A0AAW5C5N6"/>
<dbReference type="EMBL" id="JAKNGE010000043">
    <property type="protein sequence ID" value="MCG4748781.1"/>
    <property type="molecule type" value="Genomic_DNA"/>
</dbReference>
<reference evidence="1" key="1">
    <citation type="submission" date="2022-01" db="EMBL/GenBank/DDBJ databases">
        <title>Collection of gut derived symbiotic bacterial strains cultured from healthy donors.</title>
        <authorList>
            <person name="Lin H."/>
            <person name="Kohout C."/>
            <person name="Waligurski E."/>
            <person name="Pamer E.G."/>
        </authorList>
    </citation>
    <scope>NUCLEOTIDE SEQUENCE</scope>
    <source>
        <strain evidence="1">DFI.6.55</strain>
    </source>
</reference>
<dbReference type="Proteomes" id="UP001299608">
    <property type="component" value="Unassembled WGS sequence"/>
</dbReference>
<dbReference type="RefSeq" id="WP_238053897.1">
    <property type="nucleotide sequence ID" value="NZ_JAKNGE010000043.1"/>
</dbReference>
<comment type="caution">
    <text evidence="1">The sequence shown here is derived from an EMBL/GenBank/DDBJ whole genome shotgun (WGS) entry which is preliminary data.</text>
</comment>
<proteinExistence type="predicted"/>
<evidence type="ECO:0000313" key="2">
    <source>
        <dbReference type="Proteomes" id="UP001299608"/>
    </source>
</evidence>
<name>A0AAW5C5N6_9FIRM</name>
<evidence type="ECO:0000313" key="1">
    <source>
        <dbReference type="EMBL" id="MCG4748781.1"/>
    </source>
</evidence>